<dbReference type="Proteomes" id="UP000033519">
    <property type="component" value="Unassembled WGS sequence"/>
</dbReference>
<accession>A0ABR5DSM2</accession>
<dbReference type="Pfam" id="PF06906">
    <property type="entry name" value="DUF1272"/>
    <property type="match status" value="1"/>
</dbReference>
<comment type="caution">
    <text evidence="1">The sequence shown here is derived from an EMBL/GenBank/DDBJ whole genome shotgun (WGS) entry which is preliminary data.</text>
</comment>
<organism evidence="1 2">
    <name type="scientific">Devosia psychrophila</name>
    <dbReference type="NCBI Taxonomy" id="728005"/>
    <lineage>
        <taxon>Bacteria</taxon>
        <taxon>Pseudomonadati</taxon>
        <taxon>Pseudomonadota</taxon>
        <taxon>Alphaproteobacteria</taxon>
        <taxon>Hyphomicrobiales</taxon>
        <taxon>Devosiaceae</taxon>
        <taxon>Devosia</taxon>
    </lineage>
</organism>
<sequence length="90" mass="9786">MDLGPAATNTRICSYECTFCADCVDNVLHNVCPNCGGGFVPRPVRPVGEYRPGDSLAISPASTRRRHLRFTLDEVAAFSATLCNTLPENR</sequence>
<dbReference type="EMBL" id="LAPV01000238">
    <property type="protein sequence ID" value="KKC30997.1"/>
    <property type="molecule type" value="Genomic_DNA"/>
</dbReference>
<gene>
    <name evidence="1" type="ORF">WH91_21895</name>
</gene>
<name>A0ABR5DSM2_9HYPH</name>
<proteinExistence type="predicted"/>
<evidence type="ECO:0000313" key="2">
    <source>
        <dbReference type="Proteomes" id="UP000033519"/>
    </source>
</evidence>
<protein>
    <submittedName>
        <fullName evidence="1">Urease</fullName>
    </submittedName>
</protein>
<keyword evidence="2" id="KW-1185">Reference proteome</keyword>
<reference evidence="1 2" key="1">
    <citation type="submission" date="2015-03" db="EMBL/GenBank/DDBJ databases">
        <authorList>
            <person name="Lepp D."/>
            <person name="Hassan Y.I."/>
            <person name="Li X.-Z."/>
            <person name="Zhou T."/>
        </authorList>
    </citation>
    <scope>NUCLEOTIDE SEQUENCE [LARGE SCALE GENOMIC DNA]</scope>
    <source>
        <strain evidence="1 2">Cr7-05</strain>
    </source>
</reference>
<evidence type="ECO:0000313" key="1">
    <source>
        <dbReference type="EMBL" id="KKC30997.1"/>
    </source>
</evidence>
<dbReference type="InterPro" id="IPR010696">
    <property type="entry name" value="DUF1272"/>
</dbReference>